<proteinExistence type="predicted"/>
<accession>A0A2V1GPH6</accession>
<organism evidence="1 2">
    <name type="scientific">Pelagibaculum spongiae</name>
    <dbReference type="NCBI Taxonomy" id="2080658"/>
    <lineage>
        <taxon>Bacteria</taxon>
        <taxon>Pseudomonadati</taxon>
        <taxon>Pseudomonadota</taxon>
        <taxon>Gammaproteobacteria</taxon>
        <taxon>Oceanospirillales</taxon>
        <taxon>Pelagibaculum</taxon>
    </lineage>
</organism>
<evidence type="ECO:0000313" key="1">
    <source>
        <dbReference type="EMBL" id="PVZ64489.1"/>
    </source>
</evidence>
<keyword evidence="2" id="KW-1185">Reference proteome</keyword>
<dbReference type="Proteomes" id="UP000244906">
    <property type="component" value="Unassembled WGS sequence"/>
</dbReference>
<evidence type="ECO:0000313" key="2">
    <source>
        <dbReference type="Proteomes" id="UP000244906"/>
    </source>
</evidence>
<dbReference type="EMBL" id="QDDL01000012">
    <property type="protein sequence ID" value="PVZ64489.1"/>
    <property type="molecule type" value="Genomic_DNA"/>
</dbReference>
<name>A0A2V1GPH6_9GAMM</name>
<protein>
    <submittedName>
        <fullName evidence="1">Uncharacterized protein</fullName>
    </submittedName>
</protein>
<sequence>MVTTKAMEHMSQVITVQAQIIQLETTILIETTPIHIRGKKALKNTETTLHQDIIKKTAEKILI</sequence>
<comment type="caution">
    <text evidence="1">The sequence shown here is derived from an EMBL/GenBank/DDBJ whole genome shotgun (WGS) entry which is preliminary data.</text>
</comment>
<reference evidence="1 2" key="1">
    <citation type="submission" date="2018-04" db="EMBL/GenBank/DDBJ databases">
        <title>Thalassorhabdus spongiae gen. nov., sp. nov., isolated from a marine sponge in South-West Iceland.</title>
        <authorList>
            <person name="Knobloch S."/>
            <person name="Daussin A."/>
            <person name="Johannsson R."/>
            <person name="Marteinsson V.T."/>
        </authorList>
    </citation>
    <scope>NUCLEOTIDE SEQUENCE [LARGE SCALE GENOMIC DNA]</scope>
    <source>
        <strain evidence="1 2">Hp12</strain>
    </source>
</reference>
<dbReference type="AlphaFoldDB" id="A0A2V1GPH6"/>
<gene>
    <name evidence="1" type="ORF">DC094_19440</name>
</gene>